<dbReference type="Gene3D" id="3.30.70.2390">
    <property type="match status" value="1"/>
</dbReference>
<comment type="caution">
    <text evidence="2">The sequence shown here is derived from an EMBL/GenBank/DDBJ whole genome shotgun (WGS) entry which is preliminary data.</text>
</comment>
<dbReference type="Proteomes" id="UP000179233">
    <property type="component" value="Unassembled WGS sequence"/>
</dbReference>
<gene>
    <name evidence="2" type="ORF">A2786_04860</name>
</gene>
<evidence type="ECO:0000259" key="1">
    <source>
        <dbReference type="Pfam" id="PF13399"/>
    </source>
</evidence>
<feature type="domain" description="LytR/CpsA/Psr regulator C-terminal" evidence="1">
    <location>
        <begin position="97"/>
        <end position="183"/>
    </location>
</feature>
<name>A0A1G1VTS1_9BACT</name>
<reference evidence="2 3" key="1">
    <citation type="journal article" date="2016" name="Nat. Commun.">
        <title>Thousands of microbial genomes shed light on interconnected biogeochemical processes in an aquifer system.</title>
        <authorList>
            <person name="Anantharaman K."/>
            <person name="Brown C.T."/>
            <person name="Hug L.A."/>
            <person name="Sharon I."/>
            <person name="Castelle C.J."/>
            <person name="Probst A.J."/>
            <person name="Thomas B.C."/>
            <person name="Singh A."/>
            <person name="Wilkins M.J."/>
            <person name="Karaoz U."/>
            <person name="Brodie E.L."/>
            <person name="Williams K.H."/>
            <person name="Hubbard S.S."/>
            <person name="Banfield J.F."/>
        </authorList>
    </citation>
    <scope>NUCLEOTIDE SEQUENCE [LARGE SCALE GENOMIC DNA]</scope>
</reference>
<evidence type="ECO:0000313" key="2">
    <source>
        <dbReference type="EMBL" id="OGY18796.1"/>
    </source>
</evidence>
<protein>
    <recommendedName>
        <fullName evidence="1">LytR/CpsA/Psr regulator C-terminal domain-containing protein</fullName>
    </recommendedName>
</protein>
<dbReference type="InterPro" id="IPR027381">
    <property type="entry name" value="LytR/CpsA/Psr_C"/>
</dbReference>
<dbReference type="AlphaFoldDB" id="A0A1G1VTS1"/>
<dbReference type="EMBL" id="MHCJ01000003">
    <property type="protein sequence ID" value="OGY18796.1"/>
    <property type="molecule type" value="Genomic_DNA"/>
</dbReference>
<evidence type="ECO:0000313" key="3">
    <source>
        <dbReference type="Proteomes" id="UP000179233"/>
    </source>
</evidence>
<organism evidence="2 3">
    <name type="scientific">Candidatus Chisholmbacteria bacterium RIFCSPHIGHO2_01_FULL_52_32</name>
    <dbReference type="NCBI Taxonomy" id="1797591"/>
    <lineage>
        <taxon>Bacteria</taxon>
        <taxon>Candidatus Chisholmiibacteriota</taxon>
    </lineage>
</organism>
<dbReference type="Pfam" id="PF13399">
    <property type="entry name" value="LytR_C"/>
    <property type="match status" value="1"/>
</dbReference>
<accession>A0A1G1VTS1</accession>
<proteinExistence type="predicted"/>
<sequence length="184" mass="19855">MLTNHLSKISPKFLVKGLALVGLLLLVAGNARIILENILKSKDIDERIVSAANPRLNRKLLEEAADVLESSQSGDLTAIFPSATLEQEGSETPEIRAKVEIENASGITGAAASLAEVLETKGYQVSAISTAPSLLEKTTVVYKVGLEREAQEVKQILENQQWIVGLVEPDQNQTSDIRIALGKK</sequence>